<dbReference type="PANTHER" id="PTHR47331">
    <property type="entry name" value="PHD-TYPE DOMAIN-CONTAINING PROTEIN"/>
    <property type="match status" value="1"/>
</dbReference>
<keyword evidence="3" id="KW-1185">Reference proteome</keyword>
<reference evidence="2 3" key="1">
    <citation type="journal article" date="2024" name="bioRxiv">
        <title>A reference genome for Trichogramma kaykai: A tiny desert-dwelling parasitoid wasp with competing sex-ratio distorters.</title>
        <authorList>
            <person name="Culotta J."/>
            <person name="Lindsey A.R."/>
        </authorList>
    </citation>
    <scope>NUCLEOTIDE SEQUENCE [LARGE SCALE GENOMIC DNA]</scope>
    <source>
        <strain evidence="2 3">KSX58</strain>
    </source>
</reference>
<dbReference type="Pfam" id="PF18701">
    <property type="entry name" value="DUF5641"/>
    <property type="match status" value="1"/>
</dbReference>
<sequence>MQQRNKWTDIRKSLKPGDMVIMRDELCPPSTWPLALVEKVHLGADGLVRVATIRTSDSRFMRPIVKLIKLPTDLKLKSDSQPEVKKN</sequence>
<dbReference type="AlphaFoldDB" id="A0ABD2X7P2"/>
<evidence type="ECO:0000259" key="1">
    <source>
        <dbReference type="Pfam" id="PF18701"/>
    </source>
</evidence>
<dbReference type="EMBL" id="JBJJXI010000045">
    <property type="protein sequence ID" value="KAL3401421.1"/>
    <property type="molecule type" value="Genomic_DNA"/>
</dbReference>
<evidence type="ECO:0000313" key="3">
    <source>
        <dbReference type="Proteomes" id="UP001627154"/>
    </source>
</evidence>
<proteinExistence type="predicted"/>
<dbReference type="InterPro" id="IPR040676">
    <property type="entry name" value="DUF5641"/>
</dbReference>
<dbReference type="Proteomes" id="UP001627154">
    <property type="component" value="Unassembled WGS sequence"/>
</dbReference>
<accession>A0ABD2X7P2</accession>
<dbReference type="PANTHER" id="PTHR47331:SF5">
    <property type="entry name" value="RIBONUCLEASE H"/>
    <property type="match status" value="1"/>
</dbReference>
<protein>
    <recommendedName>
        <fullName evidence="1">DUF5641 domain-containing protein</fullName>
    </recommendedName>
</protein>
<comment type="caution">
    <text evidence="2">The sequence shown here is derived from an EMBL/GenBank/DDBJ whole genome shotgun (WGS) entry which is preliminary data.</text>
</comment>
<name>A0ABD2X7P2_9HYME</name>
<feature type="domain" description="DUF5641" evidence="1">
    <location>
        <begin position="1"/>
        <end position="70"/>
    </location>
</feature>
<evidence type="ECO:0000313" key="2">
    <source>
        <dbReference type="EMBL" id="KAL3401421.1"/>
    </source>
</evidence>
<gene>
    <name evidence="2" type="ORF">TKK_005267</name>
</gene>
<organism evidence="2 3">
    <name type="scientific">Trichogramma kaykai</name>
    <dbReference type="NCBI Taxonomy" id="54128"/>
    <lineage>
        <taxon>Eukaryota</taxon>
        <taxon>Metazoa</taxon>
        <taxon>Ecdysozoa</taxon>
        <taxon>Arthropoda</taxon>
        <taxon>Hexapoda</taxon>
        <taxon>Insecta</taxon>
        <taxon>Pterygota</taxon>
        <taxon>Neoptera</taxon>
        <taxon>Endopterygota</taxon>
        <taxon>Hymenoptera</taxon>
        <taxon>Apocrita</taxon>
        <taxon>Proctotrupomorpha</taxon>
        <taxon>Chalcidoidea</taxon>
        <taxon>Trichogrammatidae</taxon>
        <taxon>Trichogramma</taxon>
    </lineage>
</organism>